<keyword evidence="1" id="KW-1133">Transmembrane helix</keyword>
<organism evidence="2 3">
    <name type="scientific">Leeuwenhoekiella blandensis (strain CECT 7118 / CCUG 51940 / KCTC 22103 / MED217)</name>
    <name type="common">Flavobacterium sp. (strain MED217)</name>
    <dbReference type="NCBI Taxonomy" id="398720"/>
    <lineage>
        <taxon>Bacteria</taxon>
        <taxon>Pseudomonadati</taxon>
        <taxon>Bacteroidota</taxon>
        <taxon>Flavobacteriia</taxon>
        <taxon>Flavobacteriales</taxon>
        <taxon>Flavobacteriaceae</taxon>
        <taxon>Leeuwenhoekiella</taxon>
    </lineage>
</organism>
<evidence type="ECO:0000313" key="3">
    <source>
        <dbReference type="Proteomes" id="UP000001601"/>
    </source>
</evidence>
<dbReference type="EMBL" id="AANC01000001">
    <property type="protein sequence ID" value="EAQ50856.1"/>
    <property type="molecule type" value="Genomic_DNA"/>
</dbReference>
<dbReference type="HOGENOM" id="CLU_1248999_0_0_10"/>
<evidence type="ECO:0000313" key="2">
    <source>
        <dbReference type="EMBL" id="EAQ50856.1"/>
    </source>
</evidence>
<evidence type="ECO:0000256" key="1">
    <source>
        <dbReference type="SAM" id="Phobius"/>
    </source>
</evidence>
<reference evidence="2 3" key="1">
    <citation type="journal article" date="2007" name="Nature">
        <title>Light stimulates growth of proteorhodopsin-containing marine Flavobacteria.</title>
        <authorList>
            <person name="Gomez-Consarnau L."/>
            <person name="Gonzalez J.M."/>
            <person name="Coll-Llado M."/>
            <person name="Gourdon P."/>
            <person name="Pascher T."/>
            <person name="Neutze R."/>
            <person name="Pedros-Alio C."/>
            <person name="Pinhassi J."/>
        </authorList>
    </citation>
    <scope>NUCLEOTIDE SEQUENCE [LARGE SCALE GENOMIC DNA]</scope>
    <source>
        <strain evidence="2 3">MED217</strain>
    </source>
</reference>
<keyword evidence="1" id="KW-0812">Transmembrane</keyword>
<gene>
    <name evidence="2" type="ORF">MED217_14975</name>
</gene>
<dbReference type="eggNOG" id="ENOG502ZCIU">
    <property type="taxonomic scope" value="Bacteria"/>
</dbReference>
<proteinExistence type="predicted"/>
<feature type="transmembrane region" description="Helical" evidence="1">
    <location>
        <begin position="20"/>
        <end position="43"/>
    </location>
</feature>
<keyword evidence="1" id="KW-0472">Membrane</keyword>
<dbReference type="Proteomes" id="UP000001601">
    <property type="component" value="Unassembled WGS sequence"/>
</dbReference>
<protein>
    <submittedName>
        <fullName evidence="2">Uncharacterized protein</fullName>
    </submittedName>
</protein>
<accession>A3XG93</accession>
<name>A3XG93_LEEBM</name>
<dbReference type="AlphaFoldDB" id="A3XG93"/>
<comment type="caution">
    <text evidence="2">The sequence shown here is derived from an EMBL/GenBank/DDBJ whole genome shotgun (WGS) entry which is preliminary data.</text>
</comment>
<dbReference type="STRING" id="398720.MED217_14975"/>
<keyword evidence="3" id="KW-1185">Reference proteome</keyword>
<sequence>MLYAIGITVILGILAFLLFWWLHLLFVGILICFILITLLAPFVDVPGMVKAGKLSYHSVFLLAEAPKDGVLNLHGGTLFDYVYVLDFKASGKARTAFILQHYLEGLLHLIATYEQQEAPLTLRWTSYIVNQRTAARLGFKPQPKDGLQQLILAFNYGNLLVSNSLAKGKLSFPKLSATQTYEASLEDLMVRKAYIKQLLKRMQG</sequence>